<dbReference type="EMBL" id="CP002049">
    <property type="protein sequence ID" value="ADI13274.1"/>
    <property type="molecule type" value="Genomic_DNA"/>
</dbReference>
<evidence type="ECO:0000313" key="8">
    <source>
        <dbReference type="EMBL" id="ADI13274.1"/>
    </source>
</evidence>
<organism evidence="8 9">
    <name type="scientific">Truepera radiovictrix (strain DSM 17093 / CIP 108686 / LMG 22925 / RQ-24)</name>
    <dbReference type="NCBI Taxonomy" id="649638"/>
    <lineage>
        <taxon>Bacteria</taxon>
        <taxon>Thermotogati</taxon>
        <taxon>Deinococcota</taxon>
        <taxon>Deinococci</taxon>
        <taxon>Trueperales</taxon>
        <taxon>Trueperaceae</taxon>
        <taxon>Truepera</taxon>
    </lineage>
</organism>
<dbReference type="GO" id="GO:0046872">
    <property type="term" value="F:metal ion binding"/>
    <property type="evidence" value="ECO:0007669"/>
    <property type="project" value="UniProtKB-KW"/>
</dbReference>
<dbReference type="PROSITE" id="PS51257">
    <property type="entry name" value="PROKAR_LIPOPROTEIN"/>
    <property type="match status" value="1"/>
</dbReference>
<evidence type="ECO:0000256" key="1">
    <source>
        <dbReference type="ARBA" id="ARBA00001913"/>
    </source>
</evidence>
<evidence type="ECO:0000256" key="6">
    <source>
        <dbReference type="SAM" id="SignalP"/>
    </source>
</evidence>
<keyword evidence="9" id="KW-1185">Reference proteome</keyword>
<feature type="domain" description="Glycosyl hydrolase family 13 catalytic" evidence="7">
    <location>
        <begin position="225"/>
        <end position="608"/>
    </location>
</feature>
<dbReference type="eggNOG" id="COG3391">
    <property type="taxonomic scope" value="Bacteria"/>
</dbReference>
<evidence type="ECO:0000256" key="3">
    <source>
        <dbReference type="ARBA" id="ARBA00022723"/>
    </source>
</evidence>
<dbReference type="PRINTS" id="PR00110">
    <property type="entry name" value="ALPHAAMYLASE"/>
</dbReference>
<dbReference type="Gene3D" id="2.60.40.1190">
    <property type="match status" value="1"/>
</dbReference>
<dbReference type="InterPro" id="IPR006046">
    <property type="entry name" value="Alpha_amylase"/>
</dbReference>
<dbReference type="RefSeq" id="WP_013176654.1">
    <property type="nucleotide sequence ID" value="NC_014221.1"/>
</dbReference>
<sequence>MGKLRRLVLGALLAALLGACAQQEAPQVEPARQPLGALELSVTGLPEGTPAAVTVTGPARYRQVLTRSTTLRDLQPGAYTTRAEGVSFLGVTYTPTVDPQRAVVTKGQTARVGVRYARPAPQSAELVVSVTGLPDGVASDVTVLGPEGFEVTLTESARLRDLTPGSYTVTRLSVWTGSEVFVPDAPAETVTVAAAAETVAAVTYGRPEPVARPEPTDWRREVIYFAMTDRFRNGDPTNDSGARRPGAADEVTTEAENPLGWHGGDFAGLTQAIRSGYFQEMGFTALWLTPVYLQVPAITVTDGGSPNDGKRFAGYHGYWAEDFFQVDPHLGTKEEYRELVATAQAHGIRVIQDMVVNHTGYGATLTETRPEWFHDEADCAAGDPVVACPLAGLPDFDQRRADVTAFLNATVDYWVEHFGIDGIRMDTVKHVYDDYWRQFFAPGGVGDPARVWTVGELFDGNPGFIARYLDDLGLPAAFDFPLYFRIKDHLSSPAGNLDDVAVIFDQDGAYEDPTRLVTFVDNHDVPRFMSEALSRGVSEAHARERLDAALSLIYTVRGTPSVYYGTENAATGRGDPYSYGPFEGNRVKLAPDAPAPLAPRLRALAAARAAYPALTHGAQRELWRPNGREPVMAFRRTLAGERTVVAVLNNGDAPIDLTTLSAGGIPLRGTFALSTTLTEVTGRAHNLSITDTGLLVGTVPPRTLLAVAGDPGEDEETGTTTVTLTVDARSQGEAQIELRRFDTGREERLPMTPVAGQPGFWTITLSDLERFRSLAFKFGNAAPGAKNAGYEGFGQGDRTLYLDAAEMTYEGVYNFISVPAPETAFTGTVTLDGAPATRALVEASDTPARFYAFTFADGSFYLPYSGTTDLTASKDGQSQTLSGVSAPASGLTFTLGGSGLRYAIDGDLGDWTQPRARLINPPYDGGFGPDNLFSELLVDWDATYLYLGYRYRAAGNSAIIHLDVRDGGVTSVANLNAWPRLASFANPIDAFVAQYQGDPAQLWEVRSSTQAARIDDGVITATAGSGPAYTIEVALPWRALGFASRPTATLNLHAGIYGGDGYGAGDIAPHAGSTPPASGNTVAGFDASRRVDFQTPFSVPLGD</sequence>
<comment type="cofactor">
    <cofactor evidence="1">
        <name>Ca(2+)</name>
        <dbReference type="ChEBI" id="CHEBI:29108"/>
    </cofactor>
</comment>
<feature type="signal peptide" evidence="6">
    <location>
        <begin position="1"/>
        <end position="21"/>
    </location>
</feature>
<dbReference type="GO" id="GO:0004556">
    <property type="term" value="F:alpha-amylase activity"/>
    <property type="evidence" value="ECO:0007669"/>
    <property type="project" value="InterPro"/>
</dbReference>
<dbReference type="Gene3D" id="3.20.20.80">
    <property type="entry name" value="Glycosidases"/>
    <property type="match status" value="1"/>
</dbReference>
<proteinExistence type="inferred from homology"/>
<dbReference type="InterPro" id="IPR017853">
    <property type="entry name" value="GH"/>
</dbReference>
<comment type="similarity">
    <text evidence="2 5">Belongs to the glycosyl hydrolase 13 family.</text>
</comment>
<protein>
    <submittedName>
        <fullName evidence="8">Alpha amylase catalytic region</fullName>
    </submittedName>
</protein>
<accession>D7CXF0</accession>
<dbReference type="CAZy" id="GH13">
    <property type="family name" value="Glycoside Hydrolase Family 13"/>
</dbReference>
<evidence type="ECO:0000256" key="4">
    <source>
        <dbReference type="ARBA" id="ARBA00022729"/>
    </source>
</evidence>
<evidence type="ECO:0000259" key="7">
    <source>
        <dbReference type="SMART" id="SM00642"/>
    </source>
</evidence>
<reference evidence="9" key="1">
    <citation type="submission" date="2010-05" db="EMBL/GenBank/DDBJ databases">
        <title>The complete genome of Truepera radiovictris DSM 17093.</title>
        <authorList>
            <consortium name="US DOE Joint Genome Institute (JGI-PGF)"/>
            <person name="Lucas S."/>
            <person name="Copeland A."/>
            <person name="Lapidus A."/>
            <person name="Glavina del Rio T."/>
            <person name="Dalin E."/>
            <person name="Tice H."/>
            <person name="Bruce D."/>
            <person name="Goodwin L."/>
            <person name="Pitluck S."/>
            <person name="Kyrpides N."/>
            <person name="Mavromatis K."/>
            <person name="Ovchinnikova G."/>
            <person name="Munk A.C."/>
            <person name="Detter J.C."/>
            <person name="Han C."/>
            <person name="Tapia R."/>
            <person name="Land M."/>
            <person name="Hauser L."/>
            <person name="Markowitz V."/>
            <person name="Cheng J.-F."/>
            <person name="Hugenholtz P."/>
            <person name="Woyke T."/>
            <person name="Wu D."/>
            <person name="Tindall B."/>
            <person name="Pomrenke H.G."/>
            <person name="Brambilla E."/>
            <person name="Klenk H.-P."/>
            <person name="Eisen J.A."/>
        </authorList>
    </citation>
    <scope>NUCLEOTIDE SEQUENCE [LARGE SCALE GENOMIC DNA]</scope>
    <source>
        <strain evidence="9">DSM 17093 / CIP 108686 / LMG 22925 / RQ-24</strain>
    </source>
</reference>
<evidence type="ECO:0000256" key="2">
    <source>
        <dbReference type="ARBA" id="ARBA00008061"/>
    </source>
</evidence>
<feature type="chain" id="PRO_5003094541" evidence="6">
    <location>
        <begin position="22"/>
        <end position="1103"/>
    </location>
</feature>
<dbReference type="SMART" id="SM00642">
    <property type="entry name" value="Aamy"/>
    <property type="match status" value="1"/>
</dbReference>
<reference evidence="8 9" key="2">
    <citation type="journal article" date="2011" name="Stand. Genomic Sci.">
        <title>Complete genome sequence of Truepera radiovictrix type strain (RQ-24).</title>
        <authorList>
            <person name="Ivanova N."/>
            <person name="Rohde C."/>
            <person name="Munk C."/>
            <person name="Nolan M."/>
            <person name="Lucas S."/>
            <person name="Del Rio T.G."/>
            <person name="Tice H."/>
            <person name="Deshpande S."/>
            <person name="Cheng J.F."/>
            <person name="Tapia R."/>
            <person name="Han C."/>
            <person name="Goodwin L."/>
            <person name="Pitluck S."/>
            <person name="Liolios K."/>
            <person name="Mavromatis K."/>
            <person name="Mikhailova N."/>
            <person name="Pati A."/>
            <person name="Chen A."/>
            <person name="Palaniappan K."/>
            <person name="Land M."/>
            <person name="Hauser L."/>
            <person name="Chang Y.J."/>
            <person name="Jeffries C.D."/>
            <person name="Brambilla E."/>
            <person name="Rohde M."/>
            <person name="Goker M."/>
            <person name="Tindall B.J."/>
            <person name="Woyke T."/>
            <person name="Bristow J."/>
            <person name="Eisen J.A."/>
            <person name="Markowitz V."/>
            <person name="Hugenholtz P."/>
            <person name="Kyrpides N.C."/>
            <person name="Klenk H.P."/>
            <person name="Lapidus A."/>
        </authorList>
    </citation>
    <scope>NUCLEOTIDE SEQUENCE [LARGE SCALE GENOMIC DNA]</scope>
    <source>
        <strain evidence="9">DSM 17093 / CIP 108686 / LMG 22925 / RQ-24</strain>
    </source>
</reference>
<dbReference type="OrthoDB" id="9802433at2"/>
<gene>
    <name evidence="8" type="ordered locus">Trad_0132</name>
</gene>
<dbReference type="InterPro" id="IPR006047">
    <property type="entry name" value="GH13_cat_dom"/>
</dbReference>
<dbReference type="AlphaFoldDB" id="D7CXF0"/>
<dbReference type="Pfam" id="PF00128">
    <property type="entry name" value="Alpha-amylase"/>
    <property type="match status" value="2"/>
</dbReference>
<dbReference type="HOGENOM" id="CLU_293507_0_0_0"/>
<evidence type="ECO:0000313" key="9">
    <source>
        <dbReference type="Proteomes" id="UP000000379"/>
    </source>
</evidence>
<dbReference type="PANTHER" id="PTHR10357">
    <property type="entry name" value="ALPHA-AMYLASE FAMILY MEMBER"/>
    <property type="match status" value="1"/>
</dbReference>
<evidence type="ECO:0000256" key="5">
    <source>
        <dbReference type="RuleBase" id="RU003615"/>
    </source>
</evidence>
<dbReference type="STRING" id="649638.Trad_0132"/>
<keyword evidence="3" id="KW-0479">Metal-binding</keyword>
<name>D7CXF0_TRURR</name>
<dbReference type="KEGG" id="tra:Trad_0132"/>
<dbReference type="Proteomes" id="UP000000379">
    <property type="component" value="Chromosome"/>
</dbReference>
<dbReference type="PANTHER" id="PTHR10357:SF215">
    <property type="entry name" value="ALPHA-AMYLASE 1"/>
    <property type="match status" value="1"/>
</dbReference>
<dbReference type="eggNOG" id="COG0366">
    <property type="taxonomic scope" value="Bacteria"/>
</dbReference>
<keyword evidence="4 6" id="KW-0732">Signal</keyword>
<dbReference type="SUPFAM" id="SSF49344">
    <property type="entry name" value="CBD9-like"/>
    <property type="match status" value="1"/>
</dbReference>
<dbReference type="SUPFAM" id="SSF51445">
    <property type="entry name" value="(Trans)glycosidases"/>
    <property type="match status" value="1"/>
</dbReference>
<dbReference type="GO" id="GO:0005975">
    <property type="term" value="P:carbohydrate metabolic process"/>
    <property type="evidence" value="ECO:0007669"/>
    <property type="project" value="InterPro"/>
</dbReference>